<feature type="compositionally biased region" description="Low complexity" evidence="2">
    <location>
        <begin position="440"/>
        <end position="465"/>
    </location>
</feature>
<feature type="compositionally biased region" description="Low complexity" evidence="2">
    <location>
        <begin position="302"/>
        <end position="314"/>
    </location>
</feature>
<dbReference type="FunFam" id="3.30.40.10:FF:000746">
    <property type="entry name" value="E3 ubiquitin-protein ligase RHF2A"/>
    <property type="match status" value="1"/>
</dbReference>
<feature type="compositionally biased region" description="Polar residues" evidence="2">
    <location>
        <begin position="72"/>
        <end position="83"/>
    </location>
</feature>
<dbReference type="GO" id="GO:0008270">
    <property type="term" value="F:zinc ion binding"/>
    <property type="evidence" value="ECO:0007669"/>
    <property type="project" value="UniProtKB-KW"/>
</dbReference>
<accession>A0AAP0MZ40</accession>
<keyword evidence="5" id="KW-1185">Reference proteome</keyword>
<evidence type="ECO:0000256" key="1">
    <source>
        <dbReference type="PROSITE-ProRule" id="PRU00175"/>
    </source>
</evidence>
<dbReference type="Proteomes" id="UP001428341">
    <property type="component" value="Unassembled WGS sequence"/>
</dbReference>
<name>A0AAP0MZ40_9ROSI</name>
<comment type="caution">
    <text evidence="4">The sequence shown here is derived from an EMBL/GenBank/DDBJ whole genome shotgun (WGS) entry which is preliminary data.</text>
</comment>
<dbReference type="EMBL" id="JBCGBO010000002">
    <property type="protein sequence ID" value="KAK9223534.1"/>
    <property type="molecule type" value="Genomic_DNA"/>
</dbReference>
<organism evidence="4 5">
    <name type="scientific">Citrus x changshan-huyou</name>
    <dbReference type="NCBI Taxonomy" id="2935761"/>
    <lineage>
        <taxon>Eukaryota</taxon>
        <taxon>Viridiplantae</taxon>
        <taxon>Streptophyta</taxon>
        <taxon>Embryophyta</taxon>
        <taxon>Tracheophyta</taxon>
        <taxon>Spermatophyta</taxon>
        <taxon>Magnoliopsida</taxon>
        <taxon>eudicotyledons</taxon>
        <taxon>Gunneridae</taxon>
        <taxon>Pentapetalae</taxon>
        <taxon>rosids</taxon>
        <taxon>malvids</taxon>
        <taxon>Sapindales</taxon>
        <taxon>Rutaceae</taxon>
        <taxon>Aurantioideae</taxon>
        <taxon>Citrus</taxon>
    </lineage>
</organism>
<dbReference type="PANTHER" id="PTHR37189">
    <property type="entry name" value="CONCANAVALIN A-LIKE LECTIN/GLUCANASE DOMAIN-CONTAINING PROTEIN-RELATED"/>
    <property type="match status" value="1"/>
</dbReference>
<dbReference type="PANTHER" id="PTHR37189:SF4">
    <property type="entry name" value="TRANSMEMBRANE PROTEIN"/>
    <property type="match status" value="1"/>
</dbReference>
<dbReference type="Pfam" id="PF13639">
    <property type="entry name" value="zf-RING_2"/>
    <property type="match status" value="1"/>
</dbReference>
<evidence type="ECO:0000256" key="2">
    <source>
        <dbReference type="SAM" id="MobiDB-lite"/>
    </source>
</evidence>
<keyword evidence="1" id="KW-0863">Zinc-finger</keyword>
<evidence type="ECO:0000313" key="4">
    <source>
        <dbReference type="EMBL" id="KAK9223534.1"/>
    </source>
</evidence>
<gene>
    <name evidence="4" type="ORF">WN944_011979</name>
</gene>
<reference evidence="4 5" key="1">
    <citation type="submission" date="2024-05" db="EMBL/GenBank/DDBJ databases">
        <title>Haplotype-resolved chromosome-level genome assembly of Huyou (Citrus changshanensis).</title>
        <authorList>
            <person name="Miao C."/>
            <person name="Chen W."/>
            <person name="Wu Y."/>
            <person name="Wang L."/>
            <person name="Zhao S."/>
            <person name="Grierson D."/>
            <person name="Xu C."/>
            <person name="Chen K."/>
        </authorList>
    </citation>
    <scope>NUCLEOTIDE SEQUENCE [LARGE SCALE GENOMIC DNA]</scope>
    <source>
        <strain evidence="4">01-14</strain>
        <tissue evidence="4">Leaf</tissue>
    </source>
</reference>
<dbReference type="InterPro" id="IPR013083">
    <property type="entry name" value="Znf_RING/FYVE/PHD"/>
</dbReference>
<keyword evidence="1" id="KW-0479">Metal-binding</keyword>
<dbReference type="SMART" id="SM00184">
    <property type="entry name" value="RING"/>
    <property type="match status" value="1"/>
</dbReference>
<feature type="compositionally biased region" description="Polar residues" evidence="2">
    <location>
        <begin position="466"/>
        <end position="480"/>
    </location>
</feature>
<dbReference type="InterPro" id="IPR001841">
    <property type="entry name" value="Znf_RING"/>
</dbReference>
<feature type="region of interest" description="Disordered" evidence="2">
    <location>
        <begin position="406"/>
        <end position="489"/>
    </location>
</feature>
<feature type="region of interest" description="Disordered" evidence="2">
    <location>
        <begin position="30"/>
        <end position="89"/>
    </location>
</feature>
<dbReference type="SUPFAM" id="SSF57850">
    <property type="entry name" value="RING/U-box"/>
    <property type="match status" value="1"/>
</dbReference>
<feature type="compositionally biased region" description="Polar residues" evidence="2">
    <location>
        <begin position="49"/>
        <end position="60"/>
    </location>
</feature>
<sequence length="489" mass="52569">MVSSTVISAYMPLITIILIRATLSRELRPSDHGLEYQSPPPSSEKSSPQMTSFFEGSSSPPSQPNRFALPTAMNSSTDDTSWLSGGGGGGRDHARHVMLVATVACGVTGAGMEENKQCDARLTSPAAFVEGGIQDACDDACSICLEPFSDSDPSTLTSCRHEFHLQCVLEWCQRSSQCPMCWQPISLKDPTSQELLEAVEQERSASVNPSRNTTIFHHPALGDFELQGLPVGATDAELEERIIQHLAAAAAMGRARHIGRRESQRNRSSAQARPQFFVFSTHPNTSTADPVSSSPTQREGEPTPTVTVPTPSSPAAAGEESPEQSTQLLSASASGSSALASSQHESTLNNRRSPNQPSPNSQDRAGPSDFQSFSESLKSRFNAVSMRYKESISKSTRGWKERFFSRYNTTSDLGSEVRREDDAGIERVSGMMERLETRDNNSSSTASVSNSPNNSVPESNNQQVSETAHNNPMNDTNAQGSCGAGSGTN</sequence>
<dbReference type="PROSITE" id="PS50089">
    <property type="entry name" value="ZF_RING_2"/>
    <property type="match status" value="1"/>
</dbReference>
<evidence type="ECO:0000313" key="5">
    <source>
        <dbReference type="Proteomes" id="UP001428341"/>
    </source>
</evidence>
<keyword evidence="1" id="KW-0862">Zinc</keyword>
<feature type="region of interest" description="Disordered" evidence="2">
    <location>
        <begin position="277"/>
        <end position="373"/>
    </location>
</feature>
<feature type="domain" description="RING-type" evidence="3">
    <location>
        <begin position="141"/>
        <end position="181"/>
    </location>
</feature>
<feature type="compositionally biased region" description="Low complexity" evidence="2">
    <location>
        <begin position="324"/>
        <end position="362"/>
    </location>
</feature>
<feature type="compositionally biased region" description="Polar residues" evidence="2">
    <location>
        <begin position="281"/>
        <end position="297"/>
    </location>
</feature>
<dbReference type="Gene3D" id="3.30.40.10">
    <property type="entry name" value="Zinc/RING finger domain, C3HC4 (zinc finger)"/>
    <property type="match status" value="1"/>
</dbReference>
<feature type="compositionally biased region" description="Basic and acidic residues" evidence="2">
    <location>
        <begin position="415"/>
        <end position="425"/>
    </location>
</feature>
<evidence type="ECO:0000259" key="3">
    <source>
        <dbReference type="PROSITE" id="PS50089"/>
    </source>
</evidence>
<protein>
    <recommendedName>
        <fullName evidence="3">RING-type domain-containing protein</fullName>
    </recommendedName>
</protein>
<dbReference type="AlphaFoldDB" id="A0AAP0MZ40"/>
<proteinExistence type="predicted"/>